<dbReference type="Proteomes" id="UP000007993">
    <property type="component" value="Unassembled WGS sequence"/>
</dbReference>
<protein>
    <submittedName>
        <fullName evidence="1">Uncharacterized protein</fullName>
    </submittedName>
</protein>
<name>K5DEM5_RHOBT</name>
<dbReference type="PATRIC" id="fig|993517.3.peg.3785"/>
<accession>K5DEM5</accession>
<evidence type="ECO:0000313" key="2">
    <source>
        <dbReference type="Proteomes" id="UP000007993"/>
    </source>
</evidence>
<dbReference type="EMBL" id="AMCW01000100">
    <property type="protein sequence ID" value="EKK01254.1"/>
    <property type="molecule type" value="Genomic_DNA"/>
</dbReference>
<organism evidence="1 2">
    <name type="scientific">Rhodopirellula baltica SH28</name>
    <dbReference type="NCBI Taxonomy" id="993517"/>
    <lineage>
        <taxon>Bacteria</taxon>
        <taxon>Pseudomonadati</taxon>
        <taxon>Planctomycetota</taxon>
        <taxon>Planctomycetia</taxon>
        <taxon>Pirellulales</taxon>
        <taxon>Pirellulaceae</taxon>
        <taxon>Rhodopirellula</taxon>
    </lineage>
</organism>
<evidence type="ECO:0000313" key="1">
    <source>
        <dbReference type="EMBL" id="EKK01254.1"/>
    </source>
</evidence>
<proteinExistence type="predicted"/>
<gene>
    <name evidence="1" type="ORF">RBSH_03493</name>
</gene>
<sequence>MNSMSHWRVRFGRAWEPWRTPNRSQARSLLPLCFVAVLYAVCEGGGPTTDQTIDIESNTRVQAA</sequence>
<reference evidence="1 2" key="1">
    <citation type="journal article" date="2013" name="Mar. Genomics">
        <title>Expression of sulfatases in Rhodopirellula baltica and the diversity of sulfatases in the genus Rhodopirellula.</title>
        <authorList>
            <person name="Wegner C.E."/>
            <person name="Richter-Heitmann T."/>
            <person name="Klindworth A."/>
            <person name="Klockow C."/>
            <person name="Richter M."/>
            <person name="Achstetter T."/>
            <person name="Glockner F.O."/>
            <person name="Harder J."/>
        </authorList>
    </citation>
    <scope>NUCLEOTIDE SEQUENCE [LARGE SCALE GENOMIC DNA]</scope>
    <source>
        <strain evidence="1 2">SH28</strain>
    </source>
</reference>
<dbReference type="AlphaFoldDB" id="K5DEM5"/>
<comment type="caution">
    <text evidence="1">The sequence shown here is derived from an EMBL/GenBank/DDBJ whole genome shotgun (WGS) entry which is preliminary data.</text>
</comment>